<feature type="chain" id="PRO_5043763285" evidence="1">
    <location>
        <begin position="17"/>
        <end position="86"/>
    </location>
</feature>
<reference evidence="2 3" key="1">
    <citation type="submission" date="2024-04" db="EMBL/GenBank/DDBJ databases">
        <authorList>
            <person name="Rising A."/>
            <person name="Reimegard J."/>
            <person name="Sonavane S."/>
            <person name="Akerstrom W."/>
            <person name="Nylinder S."/>
            <person name="Hedman E."/>
            <person name="Kallberg Y."/>
        </authorList>
    </citation>
    <scope>NUCLEOTIDE SEQUENCE [LARGE SCALE GENOMIC DNA]</scope>
</reference>
<evidence type="ECO:0000313" key="3">
    <source>
        <dbReference type="Proteomes" id="UP001497382"/>
    </source>
</evidence>
<sequence>MGGGTGLLFVAIIVMALERSPPQKVHPPQLGFGRHAVQVVSVFLLRKCGGFFDVYDSDNHQQVYVCCHQTKDCNEKEDGYHMLPLN</sequence>
<dbReference type="EMBL" id="CAXIEN010000265">
    <property type="protein sequence ID" value="CAL1290517.1"/>
    <property type="molecule type" value="Genomic_DNA"/>
</dbReference>
<keyword evidence="1" id="KW-0732">Signal</keyword>
<evidence type="ECO:0000313" key="2">
    <source>
        <dbReference type="EMBL" id="CAL1290517.1"/>
    </source>
</evidence>
<evidence type="ECO:0000256" key="1">
    <source>
        <dbReference type="SAM" id="SignalP"/>
    </source>
</evidence>
<organism evidence="2 3">
    <name type="scientific">Larinioides sclopetarius</name>
    <dbReference type="NCBI Taxonomy" id="280406"/>
    <lineage>
        <taxon>Eukaryota</taxon>
        <taxon>Metazoa</taxon>
        <taxon>Ecdysozoa</taxon>
        <taxon>Arthropoda</taxon>
        <taxon>Chelicerata</taxon>
        <taxon>Arachnida</taxon>
        <taxon>Araneae</taxon>
        <taxon>Araneomorphae</taxon>
        <taxon>Entelegynae</taxon>
        <taxon>Araneoidea</taxon>
        <taxon>Araneidae</taxon>
        <taxon>Larinioides</taxon>
    </lineage>
</organism>
<keyword evidence="3" id="KW-1185">Reference proteome</keyword>
<dbReference type="AlphaFoldDB" id="A0AAV2B357"/>
<protein>
    <submittedName>
        <fullName evidence="2">Uncharacterized protein</fullName>
    </submittedName>
</protein>
<gene>
    <name evidence="2" type="ORF">LARSCL_LOCUS16535</name>
</gene>
<feature type="signal peptide" evidence="1">
    <location>
        <begin position="1"/>
        <end position="16"/>
    </location>
</feature>
<dbReference type="Proteomes" id="UP001497382">
    <property type="component" value="Unassembled WGS sequence"/>
</dbReference>
<name>A0AAV2B357_9ARAC</name>
<accession>A0AAV2B357</accession>
<comment type="caution">
    <text evidence="2">The sequence shown here is derived from an EMBL/GenBank/DDBJ whole genome shotgun (WGS) entry which is preliminary data.</text>
</comment>
<proteinExistence type="predicted"/>